<evidence type="ECO:0000313" key="1">
    <source>
        <dbReference type="EMBL" id="KUL99041.1"/>
    </source>
</evidence>
<dbReference type="RefSeq" id="WP_059222773.1">
    <property type="nucleotide sequence ID" value="NZ_LMVH01000001.1"/>
</dbReference>
<organism evidence="1 2">
    <name type="scientific">Fusobacterium nucleatum subsp. nucleatum</name>
    <dbReference type="NCBI Taxonomy" id="76856"/>
    <lineage>
        <taxon>Bacteria</taxon>
        <taxon>Fusobacteriati</taxon>
        <taxon>Fusobacteriota</taxon>
        <taxon>Fusobacteriia</taxon>
        <taxon>Fusobacteriales</taxon>
        <taxon>Fusobacteriaceae</taxon>
        <taxon>Fusobacterium</taxon>
    </lineage>
</organism>
<dbReference type="EMBL" id="LMVH01000001">
    <property type="protein sequence ID" value="KUL99041.1"/>
    <property type="molecule type" value="Genomic_DNA"/>
</dbReference>
<evidence type="ECO:0008006" key="3">
    <source>
        <dbReference type="Google" id="ProtNLM"/>
    </source>
</evidence>
<reference evidence="1 2" key="1">
    <citation type="submission" date="2015-10" db="EMBL/GenBank/DDBJ databases">
        <authorList>
            <person name="Gilbert D.G."/>
        </authorList>
    </citation>
    <scope>NUCLEOTIDE SEQUENCE [LARGE SCALE GENOMIC DNA]</scope>
    <source>
        <strain evidence="1 2">ChDC F311</strain>
    </source>
</reference>
<dbReference type="OrthoDB" id="90310at2"/>
<proteinExistence type="predicted"/>
<comment type="caution">
    <text evidence="1">The sequence shown here is derived from an EMBL/GenBank/DDBJ whole genome shotgun (WGS) entry which is preliminary data.</text>
</comment>
<protein>
    <recommendedName>
        <fullName evidence="3">Terminase</fullName>
    </recommendedName>
</protein>
<evidence type="ECO:0000313" key="2">
    <source>
        <dbReference type="Proteomes" id="UP000054800"/>
    </source>
</evidence>
<sequence length="223" mass="25834">MKKETFSNEQLTVLEIYIELELTKFSNKKKDLYSEIQKRTKHNLNTITSWIRRYLEKYKKIREELQEEKNARICNFEGLTEKQSKYIMFRMCGFGKKEAKTKAGYSEKTKVANIEKNPKVANKLIELREDLFSDVRYGVMANLNALATIRERGINGIDVVEYTDASTPDGHEITKTVTKQYQYVAAVAAAKTINDILGYKVSDELKIEEAKKKEKEGQLVLIE</sequence>
<dbReference type="Proteomes" id="UP000054800">
    <property type="component" value="Unassembled WGS sequence"/>
</dbReference>
<name>A0A0X3Y2K3_FUSNC</name>
<accession>A0A0X3Y2K3</accession>
<dbReference type="AlphaFoldDB" id="A0A0X3Y2K3"/>
<gene>
    <name evidence="1" type="ORF">RO03_05800</name>
</gene>